<dbReference type="EC" id="3.4.23.36" evidence="9"/>
<evidence type="ECO:0000256" key="4">
    <source>
        <dbReference type="ARBA" id="ARBA00022692"/>
    </source>
</evidence>
<evidence type="ECO:0000256" key="1">
    <source>
        <dbReference type="ARBA" id="ARBA00006139"/>
    </source>
</evidence>
<feature type="region of interest" description="Disordered" evidence="12">
    <location>
        <begin position="149"/>
        <end position="174"/>
    </location>
</feature>
<evidence type="ECO:0000256" key="2">
    <source>
        <dbReference type="ARBA" id="ARBA00022475"/>
    </source>
</evidence>
<reference evidence="13" key="1">
    <citation type="submission" date="2021-02" db="EMBL/GenBank/DDBJ databases">
        <title>The CRISPR/cas machinery reduction and long-range gene transfer in the hot spring cyanobacterium Synechococcus.</title>
        <authorList>
            <person name="Dvorak P."/>
            <person name="Jahodarova E."/>
            <person name="Hasler P."/>
            <person name="Poulickova A."/>
        </authorList>
    </citation>
    <scope>NUCLEOTIDE SEQUENCE</scope>
    <source>
        <strain evidence="13">Rupite</strain>
    </source>
</reference>
<feature type="compositionally biased region" description="Basic and acidic residues" evidence="12">
    <location>
        <begin position="163"/>
        <end position="174"/>
    </location>
</feature>
<comment type="pathway">
    <text evidence="9">Protein modification; lipoprotein biosynthesis (signal peptide cleavage).</text>
</comment>
<name>A0ABT0CBX6_THEVL</name>
<evidence type="ECO:0000256" key="11">
    <source>
        <dbReference type="RuleBase" id="RU004181"/>
    </source>
</evidence>
<feature type="transmembrane region" description="Helical" evidence="9">
    <location>
        <begin position="62"/>
        <end position="79"/>
    </location>
</feature>
<dbReference type="RefSeq" id="WP_244350536.1">
    <property type="nucleotide sequence ID" value="NZ_JAFIRA010000024.1"/>
</dbReference>
<dbReference type="PANTHER" id="PTHR33695:SF1">
    <property type="entry name" value="LIPOPROTEIN SIGNAL PEPTIDASE"/>
    <property type="match status" value="1"/>
</dbReference>
<dbReference type="NCBIfam" id="TIGR00077">
    <property type="entry name" value="lspA"/>
    <property type="match status" value="1"/>
</dbReference>
<proteinExistence type="inferred from homology"/>
<evidence type="ECO:0000256" key="6">
    <source>
        <dbReference type="ARBA" id="ARBA00022801"/>
    </source>
</evidence>
<keyword evidence="2 9" id="KW-1003">Cell membrane</keyword>
<evidence type="ECO:0000313" key="14">
    <source>
        <dbReference type="Proteomes" id="UP000830835"/>
    </source>
</evidence>
<dbReference type="PROSITE" id="PS00855">
    <property type="entry name" value="SPASE_II"/>
    <property type="match status" value="1"/>
</dbReference>
<evidence type="ECO:0000256" key="7">
    <source>
        <dbReference type="ARBA" id="ARBA00022989"/>
    </source>
</evidence>
<evidence type="ECO:0000256" key="10">
    <source>
        <dbReference type="RuleBase" id="RU000594"/>
    </source>
</evidence>
<keyword evidence="14" id="KW-1185">Reference proteome</keyword>
<comment type="subcellular location">
    <subcellularLocation>
        <location evidence="9">Cell membrane</location>
        <topology evidence="9">Multi-pass membrane protein</topology>
    </subcellularLocation>
</comment>
<dbReference type="PANTHER" id="PTHR33695">
    <property type="entry name" value="LIPOPROTEIN SIGNAL PEPTIDASE"/>
    <property type="match status" value="1"/>
</dbReference>
<feature type="transmembrane region" description="Helical" evidence="9">
    <location>
        <begin position="91"/>
        <end position="113"/>
    </location>
</feature>
<comment type="function">
    <text evidence="9 10">This protein specifically catalyzes the removal of signal peptides from prolipoproteins.</text>
</comment>
<comment type="caution">
    <text evidence="9">Lacks conserved residue(s) required for the propagation of feature annotation.</text>
</comment>
<evidence type="ECO:0000256" key="12">
    <source>
        <dbReference type="SAM" id="MobiDB-lite"/>
    </source>
</evidence>
<protein>
    <recommendedName>
        <fullName evidence="9">Lipoprotein signal peptidase</fullName>
        <ecNumber evidence="9">3.4.23.36</ecNumber>
    </recommendedName>
    <alternativeName>
        <fullName evidence="9">Prolipoprotein signal peptidase</fullName>
    </alternativeName>
    <alternativeName>
        <fullName evidence="9">Signal peptidase II</fullName>
        <shortName evidence="9">SPase II</shortName>
    </alternativeName>
</protein>
<accession>A0ABT0CBX6</accession>
<keyword evidence="8 9" id="KW-0472">Membrane</keyword>
<dbReference type="PRINTS" id="PR00781">
    <property type="entry name" value="LIPOSIGPTASE"/>
</dbReference>
<evidence type="ECO:0000256" key="8">
    <source>
        <dbReference type="ARBA" id="ARBA00023136"/>
    </source>
</evidence>
<keyword evidence="6 9" id="KW-0378">Hydrolase</keyword>
<dbReference type="Proteomes" id="UP000830835">
    <property type="component" value="Unassembled WGS sequence"/>
</dbReference>
<evidence type="ECO:0000256" key="5">
    <source>
        <dbReference type="ARBA" id="ARBA00022750"/>
    </source>
</evidence>
<feature type="transmembrane region" description="Helical" evidence="9">
    <location>
        <begin position="125"/>
        <end position="145"/>
    </location>
</feature>
<dbReference type="EMBL" id="JAFIRA010000024">
    <property type="protein sequence ID" value="MCJ2543260.1"/>
    <property type="molecule type" value="Genomic_DNA"/>
</dbReference>
<keyword evidence="7 9" id="KW-1133">Transmembrane helix</keyword>
<comment type="caution">
    <text evidence="13">The sequence shown here is derived from an EMBL/GenBank/DDBJ whole genome shotgun (WGS) entry which is preliminary data.</text>
</comment>
<sequence>MKNGGFWLAGILGVILDQVTKRWAVERLLPGPEIRLWPGVFHLTYVENTGAAWSLFEDSGEFLKWISLGVSLALMVLAIRGGIMSRWEQAGYGLVLAGAVGNGIDRFTTGYVVDFFNFVWIRFPVFNVADVAINIGVACLLIGLLRGDSKKTEPPSALPKPGKKSEEGIPPHSH</sequence>
<comment type="similarity">
    <text evidence="1 9 11">Belongs to the peptidase A8 family.</text>
</comment>
<evidence type="ECO:0000313" key="13">
    <source>
        <dbReference type="EMBL" id="MCJ2543260.1"/>
    </source>
</evidence>
<dbReference type="HAMAP" id="MF_00161">
    <property type="entry name" value="LspA"/>
    <property type="match status" value="1"/>
</dbReference>
<dbReference type="Pfam" id="PF01252">
    <property type="entry name" value="Peptidase_A8"/>
    <property type="match status" value="1"/>
</dbReference>
<keyword evidence="13" id="KW-0449">Lipoprotein</keyword>
<dbReference type="GO" id="GO:0004190">
    <property type="term" value="F:aspartic-type endopeptidase activity"/>
    <property type="evidence" value="ECO:0007669"/>
    <property type="project" value="UniProtKB-EC"/>
</dbReference>
<feature type="active site" evidence="9">
    <location>
        <position position="130"/>
    </location>
</feature>
<evidence type="ECO:0000256" key="9">
    <source>
        <dbReference type="HAMAP-Rule" id="MF_00161"/>
    </source>
</evidence>
<feature type="active site" evidence="9">
    <location>
        <position position="114"/>
    </location>
</feature>
<organism evidence="13 14">
    <name type="scientific">Thermostichus vulcanus str. 'Rupite'</name>
    <dbReference type="NCBI Taxonomy" id="2813851"/>
    <lineage>
        <taxon>Bacteria</taxon>
        <taxon>Bacillati</taxon>
        <taxon>Cyanobacteriota</taxon>
        <taxon>Cyanophyceae</taxon>
        <taxon>Thermostichales</taxon>
        <taxon>Thermostichaceae</taxon>
        <taxon>Thermostichus</taxon>
    </lineage>
</organism>
<gene>
    <name evidence="9" type="primary">lspA</name>
    <name evidence="13" type="ORF">JX360_10125</name>
</gene>
<keyword evidence="3 9" id="KW-0645">Protease</keyword>
<keyword evidence="5 9" id="KW-0064">Aspartyl protease</keyword>
<keyword evidence="4 9" id="KW-0812">Transmembrane</keyword>
<dbReference type="InterPro" id="IPR001872">
    <property type="entry name" value="Peptidase_A8"/>
</dbReference>
<evidence type="ECO:0000256" key="3">
    <source>
        <dbReference type="ARBA" id="ARBA00022670"/>
    </source>
</evidence>
<comment type="catalytic activity">
    <reaction evidence="9 10">
        <text>Release of signal peptides from bacterial membrane prolipoproteins. Hydrolyzes -Xaa-Yaa-Zaa-|-(S,diacylglyceryl)Cys-, in which Xaa is hydrophobic (preferably Leu), and Yaa (Ala or Ser) and Zaa (Gly or Ala) have small, neutral side chains.</text>
        <dbReference type="EC" id="3.4.23.36"/>
    </reaction>
</comment>